<dbReference type="Pfam" id="PF00005">
    <property type="entry name" value="ABC_tran"/>
    <property type="match status" value="1"/>
</dbReference>
<feature type="domain" description="ABC transporter" evidence="5">
    <location>
        <begin position="2"/>
        <end position="238"/>
    </location>
</feature>
<dbReference type="CDD" id="cd03214">
    <property type="entry name" value="ABC_Iron-Siderophores_B12_Hemin"/>
    <property type="match status" value="1"/>
</dbReference>
<dbReference type="STRING" id="717606.PaecuDRAFT_0671"/>
<keyword evidence="3" id="KW-0067">ATP-binding</keyword>
<dbReference type="PROSITE" id="PS50893">
    <property type="entry name" value="ABC_TRANSPORTER_2"/>
    <property type="match status" value="1"/>
</dbReference>
<keyword evidence="1" id="KW-0813">Transport</keyword>
<dbReference type="InterPro" id="IPR003593">
    <property type="entry name" value="AAA+_ATPase"/>
</dbReference>
<dbReference type="EMBL" id="AEDD01000001">
    <property type="protein sequence ID" value="EFM13160.1"/>
    <property type="molecule type" value="Genomic_DNA"/>
</dbReference>
<evidence type="ECO:0000256" key="4">
    <source>
        <dbReference type="ARBA" id="ARBA00022967"/>
    </source>
</evidence>
<dbReference type="SMART" id="SM00382">
    <property type="entry name" value="AAA"/>
    <property type="match status" value="1"/>
</dbReference>
<evidence type="ECO:0000256" key="2">
    <source>
        <dbReference type="ARBA" id="ARBA00022741"/>
    </source>
</evidence>
<keyword evidence="4" id="KW-1278">Translocase</keyword>
<dbReference type="PROSITE" id="PS00211">
    <property type="entry name" value="ABC_TRANSPORTER_1"/>
    <property type="match status" value="1"/>
</dbReference>
<keyword evidence="2" id="KW-0547">Nucleotide-binding</keyword>
<dbReference type="InterPro" id="IPR027417">
    <property type="entry name" value="P-loop_NTPase"/>
</dbReference>
<dbReference type="SUPFAM" id="SSF52540">
    <property type="entry name" value="P-loop containing nucleoside triphosphate hydrolases"/>
    <property type="match status" value="1"/>
</dbReference>
<keyword evidence="7" id="KW-1185">Reference proteome</keyword>
<dbReference type="PANTHER" id="PTHR42794">
    <property type="entry name" value="HEMIN IMPORT ATP-BINDING PROTEIN HMUV"/>
    <property type="match status" value="1"/>
</dbReference>
<dbReference type="RefSeq" id="WP_006036686.1">
    <property type="nucleotide sequence ID" value="NZ_AEDD01000001.1"/>
</dbReference>
<dbReference type="FunFam" id="3.40.50.300:FF:000134">
    <property type="entry name" value="Iron-enterobactin ABC transporter ATP-binding protein"/>
    <property type="match status" value="1"/>
</dbReference>
<name>E0I4E6_9BACL</name>
<evidence type="ECO:0000256" key="1">
    <source>
        <dbReference type="ARBA" id="ARBA00022448"/>
    </source>
</evidence>
<dbReference type="OrthoDB" id="9787851at2"/>
<evidence type="ECO:0000256" key="3">
    <source>
        <dbReference type="ARBA" id="ARBA00022840"/>
    </source>
</evidence>
<proteinExistence type="predicted"/>
<dbReference type="GO" id="GO:0005524">
    <property type="term" value="F:ATP binding"/>
    <property type="evidence" value="ECO:0007669"/>
    <property type="project" value="UniProtKB-KW"/>
</dbReference>
<sequence length="269" mass="29317">MIEAIKLGRTVDGISLLSEISFSYAAPGIYGIIGPNGAGKTSLLRLLSGVDRPTSGEILLDGKPIADYPRKALARKMAVLQQGGLPPVGYSVEETVALGRYPYQGWFGDEQEDAKPIIEDALTRMGLSHLRNRSVDQLSGGERQRAALAQVMVQKPQILLLDEPTTYLDIGYQLQLLDTVAQWQQEQSLTVIAVLHDLNLAALYCDHLLVIKDGSLYGAGTPKQIVTRELVRDVYGAEADIIPHPDGGAPQIMLRPKLIASRNRILINV</sequence>
<dbReference type="InterPro" id="IPR003439">
    <property type="entry name" value="ABC_transporter-like_ATP-bd"/>
</dbReference>
<dbReference type="PANTHER" id="PTHR42794:SF1">
    <property type="entry name" value="HEMIN IMPORT ATP-BINDING PROTEIN HMUV"/>
    <property type="match status" value="1"/>
</dbReference>
<accession>E0I4E6</accession>
<dbReference type="Proteomes" id="UP000005387">
    <property type="component" value="Unassembled WGS sequence"/>
</dbReference>
<dbReference type="Gene3D" id="3.40.50.300">
    <property type="entry name" value="P-loop containing nucleotide triphosphate hydrolases"/>
    <property type="match status" value="1"/>
</dbReference>
<evidence type="ECO:0000313" key="6">
    <source>
        <dbReference type="EMBL" id="EFM13160.1"/>
    </source>
</evidence>
<dbReference type="GO" id="GO:0016887">
    <property type="term" value="F:ATP hydrolysis activity"/>
    <property type="evidence" value="ECO:0007669"/>
    <property type="project" value="InterPro"/>
</dbReference>
<reference evidence="6 7" key="1">
    <citation type="submission" date="2010-07" db="EMBL/GenBank/DDBJ databases">
        <title>The draft genome of Paenibacillus curdlanolyticus YK9.</title>
        <authorList>
            <consortium name="US DOE Joint Genome Institute (JGI-PGF)"/>
            <person name="Lucas S."/>
            <person name="Copeland A."/>
            <person name="Lapidus A."/>
            <person name="Cheng J.-F."/>
            <person name="Bruce D."/>
            <person name="Goodwin L."/>
            <person name="Pitluck S."/>
            <person name="Land M.L."/>
            <person name="Hauser L."/>
            <person name="Chang Y.-J."/>
            <person name="Jeffries C."/>
            <person name="Anderson I.J."/>
            <person name="Johnson E."/>
            <person name="Loganathan U."/>
            <person name="Mulhopadhyay B."/>
            <person name="Kyrpides N."/>
            <person name="Woyke T.J."/>
        </authorList>
    </citation>
    <scope>NUCLEOTIDE SEQUENCE [LARGE SCALE GENOMIC DNA]</scope>
    <source>
        <strain evidence="6 7">YK9</strain>
    </source>
</reference>
<dbReference type="InterPro" id="IPR017871">
    <property type="entry name" value="ABC_transporter-like_CS"/>
</dbReference>
<protein>
    <submittedName>
        <fullName evidence="6">ABC transporter related protein</fullName>
    </submittedName>
</protein>
<evidence type="ECO:0000259" key="5">
    <source>
        <dbReference type="PROSITE" id="PS50893"/>
    </source>
</evidence>
<gene>
    <name evidence="6" type="ORF">PaecuDRAFT_0671</name>
</gene>
<organism evidence="6 7">
    <name type="scientific">Paenibacillus curdlanolyticus YK9</name>
    <dbReference type="NCBI Taxonomy" id="717606"/>
    <lineage>
        <taxon>Bacteria</taxon>
        <taxon>Bacillati</taxon>
        <taxon>Bacillota</taxon>
        <taxon>Bacilli</taxon>
        <taxon>Bacillales</taxon>
        <taxon>Paenibacillaceae</taxon>
        <taxon>Paenibacillus</taxon>
    </lineage>
</organism>
<dbReference type="eggNOG" id="COG1120">
    <property type="taxonomic scope" value="Bacteria"/>
</dbReference>
<evidence type="ECO:0000313" key="7">
    <source>
        <dbReference type="Proteomes" id="UP000005387"/>
    </source>
</evidence>
<dbReference type="AlphaFoldDB" id="E0I4E6"/>